<dbReference type="InterPro" id="IPR001138">
    <property type="entry name" value="Zn2Cys6_DnaBD"/>
</dbReference>
<reference evidence="5" key="1">
    <citation type="journal article" date="2020" name="Stud. Mycol.">
        <title>101 Dothideomycetes genomes: a test case for predicting lifestyles and emergence of pathogens.</title>
        <authorList>
            <person name="Haridas S."/>
            <person name="Albert R."/>
            <person name="Binder M."/>
            <person name="Bloem J."/>
            <person name="Labutti K."/>
            <person name="Salamov A."/>
            <person name="Andreopoulos B."/>
            <person name="Baker S."/>
            <person name="Barry K."/>
            <person name="Bills G."/>
            <person name="Bluhm B."/>
            <person name="Cannon C."/>
            <person name="Castanera R."/>
            <person name="Culley D."/>
            <person name="Daum C."/>
            <person name="Ezra D."/>
            <person name="Gonzalez J."/>
            <person name="Henrissat B."/>
            <person name="Kuo A."/>
            <person name="Liang C."/>
            <person name="Lipzen A."/>
            <person name="Lutzoni F."/>
            <person name="Magnuson J."/>
            <person name="Mondo S."/>
            <person name="Nolan M."/>
            <person name="Ohm R."/>
            <person name="Pangilinan J."/>
            <person name="Park H.-J."/>
            <person name="Ramirez L."/>
            <person name="Alfaro M."/>
            <person name="Sun H."/>
            <person name="Tritt A."/>
            <person name="Yoshinaga Y."/>
            <person name="Zwiers L.-H."/>
            <person name="Turgeon B."/>
            <person name="Goodwin S."/>
            <person name="Spatafora J."/>
            <person name="Crous P."/>
            <person name="Grigoriev I."/>
        </authorList>
    </citation>
    <scope>NUCLEOTIDE SEQUENCE</scope>
    <source>
        <strain evidence="5">ATCC 36951</strain>
    </source>
</reference>
<dbReference type="PROSITE" id="PS00463">
    <property type="entry name" value="ZN2_CY6_FUNGAL_1"/>
    <property type="match status" value="1"/>
</dbReference>
<evidence type="ECO:0000313" key="5">
    <source>
        <dbReference type="EMBL" id="KAF2164784.1"/>
    </source>
</evidence>
<evidence type="ECO:0000259" key="4">
    <source>
        <dbReference type="PROSITE" id="PS00463"/>
    </source>
</evidence>
<protein>
    <recommendedName>
        <fullName evidence="4">Zn(2)-C6 fungal-type domain-containing protein</fullName>
    </recommendedName>
</protein>
<dbReference type="GO" id="GO:0005634">
    <property type="term" value="C:nucleus"/>
    <property type="evidence" value="ECO:0007669"/>
    <property type="project" value="UniProtKB-SubCell"/>
</dbReference>
<dbReference type="GO" id="GO:0008270">
    <property type="term" value="F:zinc ion binding"/>
    <property type="evidence" value="ECO:0007669"/>
    <property type="project" value="InterPro"/>
</dbReference>
<dbReference type="InterPro" id="IPR036864">
    <property type="entry name" value="Zn2-C6_fun-type_DNA-bd_sf"/>
</dbReference>
<sequence>MINPNVCWTCKVRRKKCDERNEKVCENCEFLQITCHRGTKPEWMDGGKRQEEMAISFKREVRAHSHSRLAGRGQRRGIAANPSGSGLGKPVPSKQYGLPEIAGKEPRCPFSSSTAYDGSDYDEARPPHSETVLLSFYLDNVLPFLLPFYHPDPQREGGRAWILELASSSHVIRGVILSQSSYFFALSQGTFKTGWNDTVAQSANTFRMLHYATEVMIRTSVQAQLRGAVRVFTGIMQMQRFEVCVGSFENCRAHLDVALELCCDILACAKDQLEHPATRPVVVDADMQSCTGRLPDAERTALRMSTALILFDDVIASIVVQGHPRLSAYHEHLLGKVGQADSGVLRLDEVTGCPKSVLIEMGKIANVNALDCYDQHSNSVDSEQLAERTTAIRDSLQRQLQLLEARHLRKSPAKAFAIFDDPKQDAQRHLVARIWIHAALLQLSLFTSGEDPNNSDTRSHLGRCA</sequence>
<organism evidence="5 6">
    <name type="scientific">Zasmidium cellare ATCC 36951</name>
    <dbReference type="NCBI Taxonomy" id="1080233"/>
    <lineage>
        <taxon>Eukaryota</taxon>
        <taxon>Fungi</taxon>
        <taxon>Dikarya</taxon>
        <taxon>Ascomycota</taxon>
        <taxon>Pezizomycotina</taxon>
        <taxon>Dothideomycetes</taxon>
        <taxon>Dothideomycetidae</taxon>
        <taxon>Mycosphaerellales</taxon>
        <taxon>Mycosphaerellaceae</taxon>
        <taxon>Zasmidium</taxon>
    </lineage>
</organism>
<dbReference type="EMBL" id="ML993602">
    <property type="protein sequence ID" value="KAF2164784.1"/>
    <property type="molecule type" value="Genomic_DNA"/>
</dbReference>
<dbReference type="Pfam" id="PF11951">
    <property type="entry name" value="Fungal_trans_2"/>
    <property type="match status" value="1"/>
</dbReference>
<dbReference type="PANTHER" id="PTHR37534">
    <property type="entry name" value="TRANSCRIPTIONAL ACTIVATOR PROTEIN UGA3"/>
    <property type="match status" value="1"/>
</dbReference>
<dbReference type="Proteomes" id="UP000799537">
    <property type="component" value="Unassembled WGS sequence"/>
</dbReference>
<dbReference type="OrthoDB" id="5213892at2759"/>
<evidence type="ECO:0000256" key="3">
    <source>
        <dbReference type="SAM" id="MobiDB-lite"/>
    </source>
</evidence>
<keyword evidence="6" id="KW-1185">Reference proteome</keyword>
<dbReference type="SUPFAM" id="SSF57701">
    <property type="entry name" value="Zn2/Cys6 DNA-binding domain"/>
    <property type="match status" value="1"/>
</dbReference>
<evidence type="ECO:0000256" key="1">
    <source>
        <dbReference type="ARBA" id="ARBA00004123"/>
    </source>
</evidence>
<gene>
    <name evidence="5" type="ORF">M409DRAFT_24689</name>
</gene>
<dbReference type="AlphaFoldDB" id="A0A6A6CC81"/>
<dbReference type="RefSeq" id="XP_033665673.1">
    <property type="nucleotide sequence ID" value="XM_033807347.1"/>
</dbReference>
<name>A0A6A6CC81_ZASCE</name>
<dbReference type="GO" id="GO:0000981">
    <property type="term" value="F:DNA-binding transcription factor activity, RNA polymerase II-specific"/>
    <property type="evidence" value="ECO:0007669"/>
    <property type="project" value="InterPro"/>
</dbReference>
<dbReference type="GeneID" id="54560619"/>
<feature type="compositionally biased region" description="Basic residues" evidence="3">
    <location>
        <begin position="65"/>
        <end position="75"/>
    </location>
</feature>
<feature type="region of interest" description="Disordered" evidence="3">
    <location>
        <begin position="65"/>
        <end position="123"/>
    </location>
</feature>
<feature type="domain" description="Zn(2)-C6 fungal-type" evidence="4">
    <location>
        <begin position="6"/>
        <end position="35"/>
    </location>
</feature>
<keyword evidence="2" id="KW-0539">Nucleus</keyword>
<dbReference type="InterPro" id="IPR021858">
    <property type="entry name" value="Fun_TF"/>
</dbReference>
<evidence type="ECO:0000313" key="6">
    <source>
        <dbReference type="Proteomes" id="UP000799537"/>
    </source>
</evidence>
<evidence type="ECO:0000256" key="2">
    <source>
        <dbReference type="ARBA" id="ARBA00023242"/>
    </source>
</evidence>
<dbReference type="PANTHER" id="PTHR37534:SF20">
    <property type="entry name" value="PRO1A C6 ZINK-FINGER PROTEIN"/>
    <property type="match status" value="1"/>
</dbReference>
<accession>A0A6A6CC81</accession>
<proteinExistence type="predicted"/>
<comment type="subcellular location">
    <subcellularLocation>
        <location evidence="1">Nucleus</location>
    </subcellularLocation>
</comment>